<keyword evidence="1" id="KW-1133">Transmembrane helix</keyword>
<gene>
    <name evidence="2" type="ORF">I6U48_00770</name>
</gene>
<keyword evidence="3" id="KW-1185">Reference proteome</keyword>
<dbReference type="AlphaFoldDB" id="A0A949TUW8"/>
<reference evidence="2" key="1">
    <citation type="submission" date="2020-12" db="EMBL/GenBank/DDBJ databases">
        <title>Clostridium thailandense sp. nov., a novel acetogenic bacterium isolated from peat land soil in Thailand.</title>
        <authorList>
            <person name="Chaikitkaew S."/>
            <person name="Birkeland N.K."/>
        </authorList>
    </citation>
    <scope>NUCLEOTIDE SEQUENCE</scope>
    <source>
        <strain evidence="2">PL3</strain>
    </source>
</reference>
<evidence type="ECO:0000313" key="2">
    <source>
        <dbReference type="EMBL" id="MBV7271453.1"/>
    </source>
</evidence>
<evidence type="ECO:0000313" key="3">
    <source>
        <dbReference type="Proteomes" id="UP000694308"/>
    </source>
</evidence>
<protein>
    <submittedName>
        <fullName evidence="2">Uncharacterized protein</fullName>
    </submittedName>
</protein>
<keyword evidence="1" id="KW-0812">Transmembrane</keyword>
<accession>A0A949TUW8</accession>
<comment type="caution">
    <text evidence="2">The sequence shown here is derived from an EMBL/GenBank/DDBJ whole genome shotgun (WGS) entry which is preliminary data.</text>
</comment>
<name>A0A949TUW8_9CLOT</name>
<dbReference type="EMBL" id="JAEEGC010000004">
    <property type="protein sequence ID" value="MBV7271453.1"/>
    <property type="molecule type" value="Genomic_DNA"/>
</dbReference>
<organism evidence="2 3">
    <name type="scientific">Clostridium thailandense</name>
    <dbReference type="NCBI Taxonomy" id="2794346"/>
    <lineage>
        <taxon>Bacteria</taxon>
        <taxon>Bacillati</taxon>
        <taxon>Bacillota</taxon>
        <taxon>Clostridia</taxon>
        <taxon>Eubacteriales</taxon>
        <taxon>Clostridiaceae</taxon>
        <taxon>Clostridium</taxon>
    </lineage>
</organism>
<dbReference type="Proteomes" id="UP000694308">
    <property type="component" value="Unassembled WGS sequence"/>
</dbReference>
<evidence type="ECO:0000256" key="1">
    <source>
        <dbReference type="SAM" id="Phobius"/>
    </source>
</evidence>
<sequence length="103" mass="12034">MKRKCIVIILICFVLIILNIGFDIFTHSTVERVIRADLFFRGYFVKAFKTEISKRPIPDSQYGTMYICRNPGIGPDSYHLEKKYKYFGEFEYWYVDINGTGGG</sequence>
<feature type="transmembrane region" description="Helical" evidence="1">
    <location>
        <begin position="6"/>
        <end position="25"/>
    </location>
</feature>
<proteinExistence type="predicted"/>
<keyword evidence="1" id="KW-0472">Membrane</keyword>
<dbReference type="RefSeq" id="WP_218318490.1">
    <property type="nucleotide sequence ID" value="NZ_JAEEGC010000004.1"/>
</dbReference>